<comment type="similarity">
    <text evidence="2 8">Belongs to the cytochrome P450 family.</text>
</comment>
<protein>
    <submittedName>
        <fullName evidence="9">Cytochrome P450</fullName>
    </submittedName>
</protein>
<evidence type="ECO:0000256" key="2">
    <source>
        <dbReference type="ARBA" id="ARBA00010617"/>
    </source>
</evidence>
<dbReference type="InterPro" id="IPR002397">
    <property type="entry name" value="Cyt_P450_B"/>
</dbReference>
<proteinExistence type="inferred from homology"/>
<evidence type="ECO:0000256" key="3">
    <source>
        <dbReference type="ARBA" id="ARBA00022617"/>
    </source>
</evidence>
<dbReference type="STRING" id="141349.BN1232_05558"/>
<dbReference type="FunFam" id="1.10.630.10:FF:000018">
    <property type="entry name" value="Cytochrome P450 monooxygenase"/>
    <property type="match status" value="1"/>
</dbReference>
<keyword evidence="5 8" id="KW-0560">Oxidoreductase</keyword>
<evidence type="ECO:0000256" key="5">
    <source>
        <dbReference type="ARBA" id="ARBA00023002"/>
    </source>
</evidence>
<evidence type="ECO:0000256" key="7">
    <source>
        <dbReference type="ARBA" id="ARBA00023033"/>
    </source>
</evidence>
<keyword evidence="3 8" id="KW-0349">Heme</keyword>
<dbReference type="Pfam" id="PF00067">
    <property type="entry name" value="p450"/>
    <property type="match status" value="1"/>
</dbReference>
<dbReference type="AlphaFoldDB" id="A0A0E4CQX5"/>
<dbReference type="EMBL" id="CTEE01000001">
    <property type="protein sequence ID" value="CQD22243.1"/>
    <property type="molecule type" value="Genomic_DNA"/>
</dbReference>
<dbReference type="InterPro" id="IPR036396">
    <property type="entry name" value="Cyt_P450_sf"/>
</dbReference>
<dbReference type="InterPro" id="IPR017972">
    <property type="entry name" value="Cyt_P450_CS"/>
</dbReference>
<gene>
    <name evidence="9" type="ORF">BN1232_05558</name>
</gene>
<dbReference type="PROSITE" id="PS00086">
    <property type="entry name" value="CYTOCHROME_P450"/>
    <property type="match status" value="1"/>
</dbReference>
<dbReference type="SUPFAM" id="SSF48264">
    <property type="entry name" value="Cytochrome P450"/>
    <property type="match status" value="1"/>
</dbReference>
<organism evidence="9 10">
    <name type="scientific">Mycobacterium lentiflavum</name>
    <dbReference type="NCBI Taxonomy" id="141349"/>
    <lineage>
        <taxon>Bacteria</taxon>
        <taxon>Bacillati</taxon>
        <taxon>Actinomycetota</taxon>
        <taxon>Actinomycetes</taxon>
        <taxon>Mycobacteriales</taxon>
        <taxon>Mycobacteriaceae</taxon>
        <taxon>Mycobacterium</taxon>
        <taxon>Mycobacterium simiae complex</taxon>
    </lineage>
</organism>
<evidence type="ECO:0000313" key="9">
    <source>
        <dbReference type="EMBL" id="CQD22243.1"/>
    </source>
</evidence>
<keyword evidence="6 8" id="KW-0408">Iron</keyword>
<name>A0A0E4CQX5_MYCLN</name>
<accession>A0A0E4CQX5</accession>
<dbReference type="PRINTS" id="PR00359">
    <property type="entry name" value="BP450"/>
</dbReference>
<evidence type="ECO:0000256" key="6">
    <source>
        <dbReference type="ARBA" id="ARBA00023004"/>
    </source>
</evidence>
<dbReference type="Proteomes" id="UP000199251">
    <property type="component" value="Unassembled WGS sequence"/>
</dbReference>
<dbReference type="Gene3D" id="1.10.630.10">
    <property type="entry name" value="Cytochrome P450"/>
    <property type="match status" value="1"/>
</dbReference>
<dbReference type="GO" id="GO:0020037">
    <property type="term" value="F:heme binding"/>
    <property type="evidence" value="ECO:0007669"/>
    <property type="project" value="InterPro"/>
</dbReference>
<dbReference type="GO" id="GO:0004497">
    <property type="term" value="F:monooxygenase activity"/>
    <property type="evidence" value="ECO:0007669"/>
    <property type="project" value="UniProtKB-KW"/>
</dbReference>
<dbReference type="PANTHER" id="PTHR46696:SF1">
    <property type="entry name" value="CYTOCHROME P450 YJIB-RELATED"/>
    <property type="match status" value="1"/>
</dbReference>
<dbReference type="PRINTS" id="PR00385">
    <property type="entry name" value="P450"/>
</dbReference>
<sequence>MHNMSMTTVSIQPPAEPDDAAESQTLLLRFLDPANRADPYRLCAQFRDRGPILLPEAHLAVFSAYRDCDDALRHPASSSDRMKSARAQEQVEAQIRELTAAGAPPPAQPPPGFLFLDPPDHTRLRRLVSKAFAPKVVSALRPDISVLVRGLLDAIAEKGSFDVIEDFAYPLPVAVICRLLGVPLEDEPQFSHASGLLAQSLDPFVTFTGSASDGLQERLDAGTWLREYLHRLIDRRRSRPGEDLMSGLIAVKESGDQLTEEEIVSTCLLLLVAGHETTVNLIGNAVLAMLREPAQWAALRADANRVSAVIEETLRYDPPVQMVGRIALEDMKIGQIEVPAGDVMMLLLAAAHRDPAEFDRPDTFDPDRGALRHLGFGRGLHYCLGAPLARMEAGIALSEAAARFPDARLVSEPRYKANVTLRGLSELTVAV</sequence>
<evidence type="ECO:0000313" key="10">
    <source>
        <dbReference type="Proteomes" id="UP000199251"/>
    </source>
</evidence>
<keyword evidence="7 8" id="KW-0503">Monooxygenase</keyword>
<evidence type="ECO:0000256" key="1">
    <source>
        <dbReference type="ARBA" id="ARBA00001971"/>
    </source>
</evidence>
<evidence type="ECO:0000256" key="8">
    <source>
        <dbReference type="RuleBase" id="RU000461"/>
    </source>
</evidence>
<dbReference type="PANTHER" id="PTHR46696">
    <property type="entry name" value="P450, PUTATIVE (EUROFUNG)-RELATED"/>
    <property type="match status" value="1"/>
</dbReference>
<dbReference type="GO" id="GO:0016705">
    <property type="term" value="F:oxidoreductase activity, acting on paired donors, with incorporation or reduction of molecular oxygen"/>
    <property type="evidence" value="ECO:0007669"/>
    <property type="project" value="InterPro"/>
</dbReference>
<dbReference type="InterPro" id="IPR001128">
    <property type="entry name" value="Cyt_P450"/>
</dbReference>
<keyword evidence="4 8" id="KW-0479">Metal-binding</keyword>
<comment type="cofactor">
    <cofactor evidence="1">
        <name>heme</name>
        <dbReference type="ChEBI" id="CHEBI:30413"/>
    </cofactor>
</comment>
<evidence type="ECO:0000256" key="4">
    <source>
        <dbReference type="ARBA" id="ARBA00022723"/>
    </source>
</evidence>
<dbReference type="CDD" id="cd20625">
    <property type="entry name" value="CYP164-like"/>
    <property type="match status" value="1"/>
</dbReference>
<dbReference type="GO" id="GO:0005506">
    <property type="term" value="F:iron ion binding"/>
    <property type="evidence" value="ECO:0007669"/>
    <property type="project" value="InterPro"/>
</dbReference>
<reference evidence="9 10" key="1">
    <citation type="submission" date="2015-03" db="EMBL/GenBank/DDBJ databases">
        <authorList>
            <person name="Urmite Genomes"/>
        </authorList>
    </citation>
    <scope>NUCLEOTIDE SEQUENCE [LARGE SCALE GENOMIC DNA]</scope>
    <source>
        <strain evidence="9 10">CSUR P1491</strain>
    </source>
</reference>